<sequence length="354" mass="41553">MIIKCLNIILLICCFYLILYYKYSIENYDTSSNKILGFQICGIGNGHLTQAEIIYNVLIKNYKIPVVIIYGMEDNFSNIFSESTVIYKKMYSSRESTGNMNKFNMALDLFKLVKIKNYEKEYNITTWVNFWITNLFNMRTKQIILANQFSISDIRINIITSMMKKLSYTDIISIHLPSKLTNYVVPPLINLNKIKRKEIKDNLILAYSVSGENFTEFIFILAKNNPLYKFKYFTYNTINIYPENIELFKPDKLNFQKYLKNCAAVLCTSGNELILECVYNNIPVATMPCSLKQFEQVHNYKKFVENLKYALPMTKYLDINLLKNRNTTKFSLDLIDSLKNRDCKIKQLFKNLIV</sequence>
<dbReference type="EMBL" id="MN448289">
    <property type="protein sequence ID" value="QFG74620.1"/>
    <property type="molecule type" value="Genomic_DNA"/>
</dbReference>
<reference evidence="1" key="1">
    <citation type="journal article" date="2019" name="Philos. Trans. R. Soc. Lond., B, Biol. Sci.">
        <title>Targeted metagenomic recovery of four divergent viruses reveals shared and distinctive characteristics of giant viruses of marine eukaryotes.</title>
        <authorList>
            <person name="Needham D.M."/>
            <person name="Poirier C."/>
            <person name="Hehenberger E."/>
            <person name="Jimenez V."/>
            <person name="Swalwell J.E."/>
            <person name="Santoro A.E."/>
            <person name="Worden A.Z."/>
        </authorList>
    </citation>
    <scope>NUCLEOTIDE SEQUENCE</scope>
    <source>
        <strain evidence="1">MPacV-611</strain>
    </source>
</reference>
<proteinExistence type="predicted"/>
<dbReference type="Pfam" id="PF13528">
    <property type="entry name" value="Glyco_trans_1_3"/>
    <property type="match status" value="1"/>
</dbReference>
<organism evidence="1">
    <name type="scientific">Megaviridae environmental sample</name>
    <dbReference type="NCBI Taxonomy" id="1737588"/>
    <lineage>
        <taxon>Viruses</taxon>
        <taxon>Varidnaviria</taxon>
        <taxon>Bamfordvirae</taxon>
        <taxon>Nucleocytoviricota</taxon>
        <taxon>Megaviricetes</taxon>
        <taxon>Imitervirales</taxon>
        <taxon>Mimiviridae</taxon>
        <taxon>environmental samples</taxon>
    </lineage>
</organism>
<protein>
    <submittedName>
        <fullName evidence="1">Uncharacterized protein</fullName>
    </submittedName>
</protein>
<name>A0A5J6VKS4_9VIRU</name>
<evidence type="ECO:0000313" key="1">
    <source>
        <dbReference type="EMBL" id="QFG74620.1"/>
    </source>
</evidence>
<accession>A0A5J6VKS4</accession>